<comment type="catalytic activity">
    <reaction evidence="18">
        <text>N(6)-methyl-ATP + H2O = N(6)-methyl-AMP + diphosphate + H(+)</text>
        <dbReference type="Rhea" id="RHEA:67608"/>
        <dbReference type="ChEBI" id="CHEBI:15377"/>
        <dbReference type="ChEBI" id="CHEBI:15378"/>
        <dbReference type="ChEBI" id="CHEBI:33019"/>
        <dbReference type="ChEBI" id="CHEBI:144842"/>
        <dbReference type="ChEBI" id="CHEBI:172873"/>
    </reaction>
    <physiologicalReaction direction="left-to-right" evidence="18">
        <dbReference type="Rhea" id="RHEA:67609"/>
    </physiologicalReaction>
</comment>
<comment type="catalytic activity">
    <reaction evidence="19">
        <text>O(6)-methyl-dGTP + H2O = O(6)-methyl-dGMP + diphosphate + H(+)</text>
        <dbReference type="Rhea" id="RHEA:67600"/>
        <dbReference type="ChEBI" id="CHEBI:15377"/>
        <dbReference type="ChEBI" id="CHEBI:15378"/>
        <dbReference type="ChEBI" id="CHEBI:33019"/>
        <dbReference type="ChEBI" id="CHEBI:169974"/>
        <dbReference type="ChEBI" id="CHEBI:169975"/>
    </reaction>
    <physiologicalReaction direction="left-to-right" evidence="19">
        <dbReference type="Rhea" id="RHEA:67601"/>
    </physiologicalReaction>
</comment>
<evidence type="ECO:0000256" key="20">
    <source>
        <dbReference type="ARBA" id="ARBA00049032"/>
    </source>
</evidence>
<evidence type="ECO:0000256" key="2">
    <source>
        <dbReference type="ARBA" id="ARBA00005582"/>
    </source>
</evidence>
<dbReference type="InterPro" id="IPR000086">
    <property type="entry name" value="NUDIX_hydrolase_dom"/>
</dbReference>
<evidence type="ECO:0000256" key="12">
    <source>
        <dbReference type="ARBA" id="ARBA00026218"/>
    </source>
</evidence>
<evidence type="ECO:0000256" key="4">
    <source>
        <dbReference type="ARBA" id="ARBA00022723"/>
    </source>
</evidence>
<evidence type="ECO:0000256" key="6">
    <source>
        <dbReference type="ARBA" id="ARBA00022842"/>
    </source>
</evidence>
<gene>
    <name evidence="23" type="ORF">ARHIZOSPH14_01260</name>
</gene>
<dbReference type="GO" id="GO:0042262">
    <property type="term" value="P:DNA protection"/>
    <property type="evidence" value="ECO:0007669"/>
    <property type="project" value="InterPro"/>
</dbReference>
<dbReference type="SUPFAM" id="SSF55811">
    <property type="entry name" value="Nudix"/>
    <property type="match status" value="1"/>
</dbReference>
<comment type="cofactor">
    <cofactor evidence="1">
        <name>Mg(2+)</name>
        <dbReference type="ChEBI" id="CHEBI:18420"/>
    </cofactor>
</comment>
<evidence type="ECO:0000256" key="13">
    <source>
        <dbReference type="ARBA" id="ARBA00029673"/>
    </source>
</evidence>
<dbReference type="InterPro" id="IPR015797">
    <property type="entry name" value="NUDIX_hydrolase-like_dom_sf"/>
</dbReference>
<dbReference type="PANTHER" id="PTHR43758:SF2">
    <property type="entry name" value="OXIDIZED PURINE NUCLEOSIDE TRIPHOSPHATE HYDROLASE"/>
    <property type="match status" value="1"/>
</dbReference>
<comment type="caution">
    <text evidence="23">The sequence shown here is derived from an EMBL/GenBank/DDBJ whole genome shotgun (WGS) entry which is preliminary data.</text>
</comment>
<evidence type="ECO:0000256" key="5">
    <source>
        <dbReference type="ARBA" id="ARBA00022801"/>
    </source>
</evidence>
<keyword evidence="6" id="KW-0460">Magnesium</keyword>
<comment type="catalytic activity">
    <reaction evidence="20">
        <text>N(6)-methyl-dATP + H2O = N(6)-methyl-dAMP + diphosphate + H(+)</text>
        <dbReference type="Rhea" id="RHEA:67604"/>
        <dbReference type="ChEBI" id="CHEBI:15377"/>
        <dbReference type="ChEBI" id="CHEBI:15378"/>
        <dbReference type="ChEBI" id="CHEBI:33019"/>
        <dbReference type="ChEBI" id="CHEBI:169976"/>
        <dbReference type="ChEBI" id="CHEBI:172872"/>
    </reaction>
    <physiologicalReaction direction="left-to-right" evidence="20">
        <dbReference type="Rhea" id="RHEA:67605"/>
    </physiologicalReaction>
</comment>
<comment type="catalytic activity">
    <reaction evidence="7">
        <text>8-oxo-dATP + H2O = 8-oxo-dAMP + diphosphate + H(+)</text>
        <dbReference type="Rhea" id="RHEA:65396"/>
        <dbReference type="ChEBI" id="CHEBI:15377"/>
        <dbReference type="ChEBI" id="CHEBI:15378"/>
        <dbReference type="ChEBI" id="CHEBI:33019"/>
        <dbReference type="ChEBI" id="CHEBI:71361"/>
        <dbReference type="ChEBI" id="CHEBI:172871"/>
    </reaction>
    <physiologicalReaction direction="left-to-right" evidence="7">
        <dbReference type="Rhea" id="RHEA:65397"/>
    </physiologicalReaction>
</comment>
<evidence type="ECO:0000256" key="1">
    <source>
        <dbReference type="ARBA" id="ARBA00001946"/>
    </source>
</evidence>
<comment type="subunit">
    <text evidence="3">Monomer.</text>
</comment>
<evidence type="ECO:0000256" key="17">
    <source>
        <dbReference type="ARBA" id="ARBA00032071"/>
    </source>
</evidence>
<comment type="catalytic activity">
    <reaction evidence="10">
        <text>2-oxo-ATP + H2O = 2-oxo-AMP + diphosphate + H(+)</text>
        <dbReference type="Rhea" id="RHEA:67392"/>
        <dbReference type="ChEBI" id="CHEBI:15377"/>
        <dbReference type="ChEBI" id="CHEBI:15378"/>
        <dbReference type="ChEBI" id="CHEBI:33019"/>
        <dbReference type="ChEBI" id="CHEBI:71395"/>
        <dbReference type="ChEBI" id="CHEBI:172878"/>
    </reaction>
    <physiologicalReaction direction="left-to-right" evidence="10">
        <dbReference type="Rhea" id="RHEA:67393"/>
    </physiologicalReaction>
</comment>
<dbReference type="Pfam" id="PF00293">
    <property type="entry name" value="NUDIX"/>
    <property type="match status" value="1"/>
</dbReference>
<evidence type="ECO:0000256" key="10">
    <source>
        <dbReference type="ARBA" id="ARBA00024596"/>
    </source>
</evidence>
<evidence type="ECO:0000256" key="9">
    <source>
        <dbReference type="ARBA" id="ARBA00024486"/>
    </source>
</evidence>
<evidence type="ECO:0000256" key="3">
    <source>
        <dbReference type="ARBA" id="ARBA00011245"/>
    </source>
</evidence>
<comment type="catalytic activity">
    <reaction evidence="9">
        <text>8-oxo-dGTP + H2O = 8-oxo-dGMP + diphosphate + H(+)</text>
        <dbReference type="Rhea" id="RHEA:31575"/>
        <dbReference type="ChEBI" id="CHEBI:15377"/>
        <dbReference type="ChEBI" id="CHEBI:15378"/>
        <dbReference type="ChEBI" id="CHEBI:33019"/>
        <dbReference type="ChEBI" id="CHEBI:63224"/>
        <dbReference type="ChEBI" id="CHEBI:77896"/>
    </reaction>
    <physiologicalReaction direction="left-to-right" evidence="9">
        <dbReference type="Rhea" id="RHEA:31576"/>
    </physiologicalReaction>
</comment>
<evidence type="ECO:0000256" key="7">
    <source>
        <dbReference type="ARBA" id="ARBA00024448"/>
    </source>
</evidence>
<keyword evidence="24" id="KW-1185">Reference proteome</keyword>
<evidence type="ECO:0000313" key="24">
    <source>
        <dbReference type="Proteomes" id="UP001144396"/>
    </source>
</evidence>
<dbReference type="GO" id="GO:0046872">
    <property type="term" value="F:metal ion binding"/>
    <property type="evidence" value="ECO:0007669"/>
    <property type="project" value="UniProtKB-KW"/>
</dbReference>
<comment type="similarity">
    <text evidence="2">Belongs to the Nudix hydrolase family.</text>
</comment>
<dbReference type="PRINTS" id="PR01403">
    <property type="entry name" value="8OXTPHPHTASE"/>
</dbReference>
<keyword evidence="5" id="KW-0378">Hydrolase</keyword>
<dbReference type="RefSeq" id="WP_281881879.1">
    <property type="nucleotide sequence ID" value="NZ_BSDP01000001.1"/>
</dbReference>
<dbReference type="PROSITE" id="PS00893">
    <property type="entry name" value="NUDIX_BOX"/>
    <property type="match status" value="1"/>
</dbReference>
<evidence type="ECO:0000256" key="11">
    <source>
        <dbReference type="ARBA" id="ARBA00026103"/>
    </source>
</evidence>
<evidence type="ECO:0000256" key="15">
    <source>
        <dbReference type="ARBA" id="ARBA00030682"/>
    </source>
</evidence>
<evidence type="ECO:0000256" key="14">
    <source>
        <dbReference type="ARBA" id="ARBA00030634"/>
    </source>
</evidence>
<dbReference type="Proteomes" id="UP001144396">
    <property type="component" value="Unassembled WGS sequence"/>
</dbReference>
<organism evidence="23 24">
    <name type="scientific">Agromyces rhizosphaerae</name>
    <dbReference type="NCBI Taxonomy" id="88374"/>
    <lineage>
        <taxon>Bacteria</taxon>
        <taxon>Bacillati</taxon>
        <taxon>Actinomycetota</taxon>
        <taxon>Actinomycetes</taxon>
        <taxon>Micrococcales</taxon>
        <taxon>Microbacteriaceae</taxon>
        <taxon>Agromyces</taxon>
    </lineage>
</organism>
<evidence type="ECO:0000256" key="21">
    <source>
        <dbReference type="ARBA" id="ARBA00053094"/>
    </source>
</evidence>
<evidence type="ECO:0000259" key="22">
    <source>
        <dbReference type="PROSITE" id="PS51462"/>
    </source>
</evidence>
<dbReference type="InterPro" id="IPR020084">
    <property type="entry name" value="NUDIX_hydrolase_CS"/>
</dbReference>
<protein>
    <recommendedName>
        <fullName evidence="12">Oxidized purine nucleoside triphosphate hydrolase</fullName>
        <ecNumber evidence="11">3.6.1.56</ecNumber>
    </recommendedName>
    <alternativeName>
        <fullName evidence="16">2-hydroxy-dATP diphosphatase</fullName>
    </alternativeName>
    <alternativeName>
        <fullName evidence="15">7,8-dihydro-8-oxoguanine triphosphatase</fullName>
    </alternativeName>
    <alternativeName>
        <fullName evidence="14">8-oxo-dGTPase</fullName>
    </alternativeName>
    <alternativeName>
        <fullName evidence="17">Methylated purine nucleoside triphosphate hydrolase</fullName>
    </alternativeName>
    <alternativeName>
        <fullName evidence="13">Nucleoside diphosphate-linked moiety X motif 1</fullName>
    </alternativeName>
</protein>
<keyword evidence="4" id="KW-0479">Metal-binding</keyword>
<dbReference type="CDD" id="cd03427">
    <property type="entry name" value="NUDIX_MTH1_Nudt1"/>
    <property type="match status" value="1"/>
</dbReference>
<dbReference type="GO" id="GO:0008413">
    <property type="term" value="F:8-oxo-7,8-dihydroguanosine triphosphate pyrophosphatase activity"/>
    <property type="evidence" value="ECO:0007669"/>
    <property type="project" value="InterPro"/>
</dbReference>
<evidence type="ECO:0000313" key="23">
    <source>
        <dbReference type="EMBL" id="GLI25884.1"/>
    </source>
</evidence>
<evidence type="ECO:0000256" key="18">
    <source>
        <dbReference type="ARBA" id="ARBA00048002"/>
    </source>
</evidence>
<dbReference type="InterPro" id="IPR003563">
    <property type="entry name" value="8ODP"/>
</dbReference>
<dbReference type="GO" id="GO:0008828">
    <property type="term" value="F:dATP diphosphatase activity"/>
    <property type="evidence" value="ECO:0007669"/>
    <property type="project" value="UniProtKB-EC"/>
</dbReference>
<evidence type="ECO:0000256" key="16">
    <source>
        <dbReference type="ARBA" id="ARBA00031927"/>
    </source>
</evidence>
<dbReference type="AlphaFoldDB" id="A0A9W6CV26"/>
<feature type="domain" description="Nudix hydrolase" evidence="22">
    <location>
        <begin position="1"/>
        <end position="146"/>
    </location>
</feature>
<dbReference type="EC" id="3.6.1.56" evidence="11"/>
<name>A0A9W6CV26_9MICO</name>
<evidence type="ECO:0000256" key="8">
    <source>
        <dbReference type="ARBA" id="ARBA00024459"/>
    </source>
</evidence>
<evidence type="ECO:0000256" key="19">
    <source>
        <dbReference type="ARBA" id="ARBA00048894"/>
    </source>
</evidence>
<comment type="function">
    <text evidence="21">Oxidized purine nucleoside triphosphate hydrolase which is a prominent sanitizer of the oxidized nucleotide pool. Catalyzes the hydrolysis of 2-oxo-dATP (2-hydroxy-dATP) into 2-oxo-dAMP. Also has a significant hydrolase activity toward 2-oxo-ATP, 8-oxo-dGTP and 8-oxo-dATP. Through the hydrolysis of oxidized purine nucleoside triphosphates, prevents their incorporation into DNA and the subsequent transversions A:T to C:G and G:C to T:A. Also catalyzes the hydrolysis of methylated purine nucleoside triphosphate preventing their integration into DNA. Through this antimutagenic activity protects cells from oxidative stress.</text>
</comment>
<dbReference type="GO" id="GO:0005737">
    <property type="term" value="C:cytoplasm"/>
    <property type="evidence" value="ECO:0007669"/>
    <property type="project" value="TreeGrafter"/>
</dbReference>
<dbReference type="PANTHER" id="PTHR43758">
    <property type="entry name" value="7,8-DIHYDRO-8-OXOGUANINE TRIPHOSPHATASE"/>
    <property type="match status" value="1"/>
</dbReference>
<reference evidence="23" key="1">
    <citation type="submission" date="2022-12" db="EMBL/GenBank/DDBJ databases">
        <title>Reference genome sequencing for broad-spectrum identification of bacterial and archaeal isolates by mass spectrometry.</title>
        <authorList>
            <person name="Sekiguchi Y."/>
            <person name="Tourlousse D.M."/>
        </authorList>
    </citation>
    <scope>NUCLEOTIDE SEQUENCE</scope>
    <source>
        <strain evidence="23">14</strain>
    </source>
</reference>
<proteinExistence type="inferred from homology"/>
<comment type="catalytic activity">
    <reaction evidence="8">
        <text>2-oxo-dATP + H2O = 2-oxo-dAMP + diphosphate + H(+)</text>
        <dbReference type="Rhea" id="RHEA:31583"/>
        <dbReference type="ChEBI" id="CHEBI:15377"/>
        <dbReference type="ChEBI" id="CHEBI:15378"/>
        <dbReference type="ChEBI" id="CHEBI:33019"/>
        <dbReference type="ChEBI" id="CHEBI:63212"/>
        <dbReference type="ChEBI" id="CHEBI:77897"/>
        <dbReference type="EC" id="3.6.1.56"/>
    </reaction>
    <physiologicalReaction direction="left-to-right" evidence="8">
        <dbReference type="Rhea" id="RHEA:31584"/>
    </physiologicalReaction>
</comment>
<dbReference type="EMBL" id="BSDP01000001">
    <property type="protein sequence ID" value="GLI25884.1"/>
    <property type="molecule type" value="Genomic_DNA"/>
</dbReference>
<dbReference type="PROSITE" id="PS51462">
    <property type="entry name" value="NUDIX"/>
    <property type="match status" value="1"/>
</dbReference>
<dbReference type="Gene3D" id="3.90.79.10">
    <property type="entry name" value="Nucleoside Triphosphate Pyrophosphohydrolase"/>
    <property type="match status" value="1"/>
</dbReference>
<sequence length="160" mass="17552">MLPRVCVCYLLRESAGGREVLLGRKKEGLGAGRLVGLGGKLEPGETALAAAVREVHEESGVVVAASDLDHRGRLTYRFPTRSAWSQESDVFVGTRFDGVPAESDELVPAWYRVDRLPLDEMWDDARFWLPGVLAGGRVRRAFRFAEDLASVDAEEEPPAA</sequence>
<accession>A0A9W6CV26</accession>